<evidence type="ECO:0000256" key="5">
    <source>
        <dbReference type="ARBA" id="ARBA00022840"/>
    </source>
</evidence>
<dbReference type="Gene3D" id="3.40.50.300">
    <property type="entry name" value="P-loop containing nucleotide triphosphate hydrolases"/>
    <property type="match status" value="2"/>
</dbReference>
<evidence type="ECO:0000256" key="1">
    <source>
        <dbReference type="ARBA" id="ARBA00009922"/>
    </source>
</evidence>
<evidence type="ECO:0000256" key="9">
    <source>
        <dbReference type="ARBA" id="ARBA00034808"/>
    </source>
</evidence>
<comment type="similarity">
    <text evidence="1">Belongs to the helicase family. UvrD subfamily.</text>
</comment>
<evidence type="ECO:0000256" key="10">
    <source>
        <dbReference type="ARBA" id="ARBA00034923"/>
    </source>
</evidence>
<dbReference type="GO" id="GO:0000725">
    <property type="term" value="P:recombinational repair"/>
    <property type="evidence" value="ECO:0007669"/>
    <property type="project" value="TreeGrafter"/>
</dbReference>
<evidence type="ECO:0000313" key="15">
    <source>
        <dbReference type="EMBL" id="BCD70841.1"/>
    </source>
</evidence>
<keyword evidence="6" id="KW-0238">DNA-binding</keyword>
<dbReference type="EC" id="5.6.2.4" evidence="9"/>
<evidence type="ECO:0000256" key="2">
    <source>
        <dbReference type="ARBA" id="ARBA00022741"/>
    </source>
</evidence>
<evidence type="ECO:0000256" key="7">
    <source>
        <dbReference type="ARBA" id="ARBA00023235"/>
    </source>
</evidence>
<keyword evidence="5 12" id="KW-0067">ATP-binding</keyword>
<dbReference type="InterPro" id="IPR014017">
    <property type="entry name" value="DNA_helicase_UvrD-like_C"/>
</dbReference>
<dbReference type="PANTHER" id="PTHR11070">
    <property type="entry name" value="UVRD / RECB / PCRA DNA HELICASE FAMILY MEMBER"/>
    <property type="match status" value="1"/>
</dbReference>
<reference evidence="15 16" key="1">
    <citation type="submission" date="2019-06" db="EMBL/GenBank/DDBJ databases">
        <title>Complete genome sequence of Helicobacter suis SNTW101c.</title>
        <authorList>
            <person name="Rimbara E."/>
            <person name="Suzuki M."/>
            <person name="Matsui H."/>
            <person name="Nakamura M."/>
            <person name="Mori S."/>
            <person name="Shibayama K."/>
        </authorList>
    </citation>
    <scope>NUCLEOTIDE SEQUENCE [LARGE SCALE GENOMIC DNA]</scope>
    <source>
        <strain evidence="15 16">SNTW101c</strain>
    </source>
</reference>
<evidence type="ECO:0000259" key="14">
    <source>
        <dbReference type="PROSITE" id="PS51217"/>
    </source>
</evidence>
<dbReference type="CDD" id="cd17932">
    <property type="entry name" value="DEXQc_UvrD"/>
    <property type="match status" value="1"/>
</dbReference>
<dbReference type="SUPFAM" id="SSF52540">
    <property type="entry name" value="P-loop containing nucleoside triphosphate hydrolases"/>
    <property type="match status" value="1"/>
</dbReference>
<dbReference type="Pfam" id="PF13361">
    <property type="entry name" value="UvrD_C"/>
    <property type="match status" value="1"/>
</dbReference>
<dbReference type="GO" id="GO:0005524">
    <property type="term" value="F:ATP binding"/>
    <property type="evidence" value="ECO:0007669"/>
    <property type="project" value="UniProtKB-UniRule"/>
</dbReference>
<keyword evidence="7" id="KW-0413">Isomerase</keyword>
<evidence type="ECO:0000256" key="4">
    <source>
        <dbReference type="ARBA" id="ARBA00022806"/>
    </source>
</evidence>
<evidence type="ECO:0000256" key="8">
    <source>
        <dbReference type="ARBA" id="ARBA00034617"/>
    </source>
</evidence>
<dbReference type="Proteomes" id="UP000317935">
    <property type="component" value="Chromosome"/>
</dbReference>
<dbReference type="PANTHER" id="PTHR11070:SF2">
    <property type="entry name" value="ATP-DEPENDENT DNA HELICASE SRS2"/>
    <property type="match status" value="1"/>
</dbReference>
<dbReference type="PROSITE" id="PS51217">
    <property type="entry name" value="UVRD_HELICASE_CTER"/>
    <property type="match status" value="1"/>
</dbReference>
<dbReference type="InterPro" id="IPR014016">
    <property type="entry name" value="UvrD-like_ATP-bd"/>
</dbReference>
<evidence type="ECO:0000313" key="16">
    <source>
        <dbReference type="Proteomes" id="UP000317935"/>
    </source>
</evidence>
<dbReference type="Pfam" id="PF00580">
    <property type="entry name" value="UvrD-helicase"/>
    <property type="match status" value="1"/>
</dbReference>
<dbReference type="EMBL" id="AP019774">
    <property type="protein sequence ID" value="BCD70841.1"/>
    <property type="molecule type" value="Genomic_DNA"/>
</dbReference>
<dbReference type="GO" id="GO:0005829">
    <property type="term" value="C:cytosol"/>
    <property type="evidence" value="ECO:0007669"/>
    <property type="project" value="TreeGrafter"/>
</dbReference>
<dbReference type="GO" id="GO:0016787">
    <property type="term" value="F:hydrolase activity"/>
    <property type="evidence" value="ECO:0007669"/>
    <property type="project" value="UniProtKB-UniRule"/>
</dbReference>
<organism evidence="15 16">
    <name type="scientific">Helicobacter suis</name>
    <dbReference type="NCBI Taxonomy" id="104628"/>
    <lineage>
        <taxon>Bacteria</taxon>
        <taxon>Pseudomonadati</taxon>
        <taxon>Campylobacterota</taxon>
        <taxon>Epsilonproteobacteria</taxon>
        <taxon>Campylobacterales</taxon>
        <taxon>Helicobacteraceae</taxon>
        <taxon>Helicobacter</taxon>
    </lineage>
</organism>
<dbReference type="GO" id="GO:0043138">
    <property type="term" value="F:3'-5' DNA helicase activity"/>
    <property type="evidence" value="ECO:0007669"/>
    <property type="project" value="UniProtKB-EC"/>
</dbReference>
<name>A0A6J4CZP5_9HELI</name>
<proteinExistence type="inferred from homology"/>
<accession>A0A6J4CZP5</accession>
<dbReference type="RefSeq" id="WP_104707172.1">
    <property type="nucleotide sequence ID" value="NZ_AP019774.1"/>
</dbReference>
<gene>
    <name evidence="15" type="primary">uvrD</name>
    <name evidence="15" type="ORF">SNTW_14860</name>
</gene>
<comment type="catalytic activity">
    <reaction evidence="11">
        <text>ATP + H2O = ADP + phosphate + H(+)</text>
        <dbReference type="Rhea" id="RHEA:13065"/>
        <dbReference type="ChEBI" id="CHEBI:15377"/>
        <dbReference type="ChEBI" id="CHEBI:15378"/>
        <dbReference type="ChEBI" id="CHEBI:30616"/>
        <dbReference type="ChEBI" id="CHEBI:43474"/>
        <dbReference type="ChEBI" id="CHEBI:456216"/>
        <dbReference type="EC" id="5.6.2.4"/>
    </reaction>
</comment>
<dbReference type="GO" id="GO:0003677">
    <property type="term" value="F:DNA binding"/>
    <property type="evidence" value="ECO:0007669"/>
    <property type="project" value="UniProtKB-KW"/>
</dbReference>
<dbReference type="GO" id="GO:0033202">
    <property type="term" value="C:DNA helicase complex"/>
    <property type="evidence" value="ECO:0007669"/>
    <property type="project" value="TreeGrafter"/>
</dbReference>
<dbReference type="InterPro" id="IPR000212">
    <property type="entry name" value="DNA_helicase_UvrD/REP"/>
</dbReference>
<dbReference type="AlphaFoldDB" id="A0A6J4CZP5"/>
<keyword evidence="3 12" id="KW-0378">Hydrolase</keyword>
<dbReference type="PROSITE" id="PS51198">
    <property type="entry name" value="UVRD_HELICASE_ATP_BIND"/>
    <property type="match status" value="1"/>
</dbReference>
<feature type="domain" description="UvrD-like helicase ATP-binding" evidence="13">
    <location>
        <begin position="9"/>
        <end position="283"/>
    </location>
</feature>
<evidence type="ECO:0000256" key="3">
    <source>
        <dbReference type="ARBA" id="ARBA00022801"/>
    </source>
</evidence>
<sequence>MNKIEILMQNLNPAQKRAVEHVQGPLLVLAGAGSGKTKTLTTRLAYLIGYVGIPPENTLTLTFTNKAASEMHQRAMKLIGRRTYKPTLCTFHSFGLNFLKHHMERLGRGLDFELKRPNELLKALKPALLAYKKDTRIENDQMFLNYLMKRFSQIKNHLITPEECQNIWRAFMYYTETLEKENWVDFDDLIALPYMILNYDLELAKRISERYQYISIDEYQDTNPLQLKLIKTFCCAHENLCAVGDDDQSIYGFRGADIENILNFPEYFPQTKIIKLEQNYRSTKEILTCANELIVHNKKRYQKTLISQKDQSSVQKLEAPHFTNTTEENNFITKKILEAANRGVVYEDMAILYRFNCLSKEVEKGLLQAKIPYTIIGDISFYERAIIKDRLAYLHALMNSHADDCILRLLPKLKHIGKGSLDKIKNLCARESSSIAKTYQAGLLKPLLSPSSYVSLQDFFTLLFDLAKDARSIKNTEQAHILFTSYFRICKEELEKQELANSDEEVKEELNYLSRLEETFMSCMEDSLELKGVASIQDFLEQIILETPIVDSKGVKCMSVHKAKGLEFSVVFVIGFEEEFFPYKNAEDQEEERRLGYVAITRAKEELYLCSAQERNYFGTLQAGLEPSHFLKEAKLPCQILNIGDCVMHSVFGKGVIEALNNDRIQVRFESNTYWLMVSMIKKA</sequence>
<dbReference type="Gene3D" id="1.10.10.160">
    <property type="match status" value="1"/>
</dbReference>
<dbReference type="Gene3D" id="1.10.486.10">
    <property type="entry name" value="PCRA, domain 4"/>
    <property type="match status" value="1"/>
</dbReference>
<keyword evidence="2 12" id="KW-0547">Nucleotide-binding</keyword>
<dbReference type="InterPro" id="IPR013986">
    <property type="entry name" value="DExx_box_DNA_helicase_dom_sf"/>
</dbReference>
<protein>
    <recommendedName>
        <fullName evidence="9">DNA 3'-5' helicase</fullName>
        <ecNumber evidence="9">5.6.2.4</ecNumber>
    </recommendedName>
    <alternativeName>
        <fullName evidence="10">DNA 3'-5' helicase II</fullName>
    </alternativeName>
</protein>
<feature type="domain" description="UvrD-like helicase C-terminal" evidence="14">
    <location>
        <begin position="284"/>
        <end position="565"/>
    </location>
</feature>
<comment type="catalytic activity">
    <reaction evidence="8">
        <text>Couples ATP hydrolysis with the unwinding of duplex DNA by translocating in the 3'-5' direction.</text>
        <dbReference type="EC" id="5.6.2.4"/>
    </reaction>
</comment>
<dbReference type="InterPro" id="IPR027417">
    <property type="entry name" value="P-loop_NTPase"/>
</dbReference>
<evidence type="ECO:0000259" key="13">
    <source>
        <dbReference type="PROSITE" id="PS51198"/>
    </source>
</evidence>
<evidence type="ECO:0000256" key="6">
    <source>
        <dbReference type="ARBA" id="ARBA00023125"/>
    </source>
</evidence>
<evidence type="ECO:0000256" key="12">
    <source>
        <dbReference type="PROSITE-ProRule" id="PRU00560"/>
    </source>
</evidence>
<feature type="binding site" evidence="12">
    <location>
        <begin position="30"/>
        <end position="37"/>
    </location>
    <ligand>
        <name>ATP</name>
        <dbReference type="ChEBI" id="CHEBI:30616"/>
    </ligand>
</feature>
<keyword evidence="4 12" id="KW-0347">Helicase</keyword>
<evidence type="ECO:0000256" key="11">
    <source>
        <dbReference type="ARBA" id="ARBA00048988"/>
    </source>
</evidence>